<proteinExistence type="predicted"/>
<accession>A0A1M5J4N7</accession>
<keyword evidence="1" id="KW-0472">Membrane</keyword>
<dbReference type="EMBL" id="FQUC01000022">
    <property type="protein sequence ID" value="SHG35335.1"/>
    <property type="molecule type" value="Genomic_DNA"/>
</dbReference>
<organism evidence="2 3">
    <name type="scientific">Dysgonomonas macrotermitis</name>
    <dbReference type="NCBI Taxonomy" id="1346286"/>
    <lineage>
        <taxon>Bacteria</taxon>
        <taxon>Pseudomonadati</taxon>
        <taxon>Bacteroidota</taxon>
        <taxon>Bacteroidia</taxon>
        <taxon>Bacteroidales</taxon>
        <taxon>Dysgonomonadaceae</taxon>
        <taxon>Dysgonomonas</taxon>
    </lineage>
</organism>
<keyword evidence="1" id="KW-0812">Transmembrane</keyword>
<evidence type="ECO:0000313" key="2">
    <source>
        <dbReference type="EMBL" id="SHG35335.1"/>
    </source>
</evidence>
<keyword evidence="3" id="KW-1185">Reference proteome</keyword>
<dbReference type="Proteomes" id="UP000184480">
    <property type="component" value="Unassembled WGS sequence"/>
</dbReference>
<reference evidence="3" key="1">
    <citation type="submission" date="2016-11" db="EMBL/GenBank/DDBJ databases">
        <authorList>
            <person name="Varghese N."/>
            <person name="Submissions S."/>
        </authorList>
    </citation>
    <scope>NUCLEOTIDE SEQUENCE [LARGE SCALE GENOMIC DNA]</scope>
    <source>
        <strain evidence="3">DSM 27370</strain>
    </source>
</reference>
<name>A0A1M5J4N7_9BACT</name>
<gene>
    <name evidence="2" type="ORF">SAMN05444362_1222</name>
</gene>
<keyword evidence="1" id="KW-1133">Transmembrane helix</keyword>
<dbReference type="AlphaFoldDB" id="A0A1M5J4N7"/>
<feature type="transmembrane region" description="Helical" evidence="1">
    <location>
        <begin position="105"/>
        <end position="126"/>
    </location>
</feature>
<evidence type="ECO:0000313" key="3">
    <source>
        <dbReference type="Proteomes" id="UP000184480"/>
    </source>
</evidence>
<evidence type="ECO:0000256" key="1">
    <source>
        <dbReference type="SAM" id="Phobius"/>
    </source>
</evidence>
<protein>
    <submittedName>
        <fullName evidence="2">Uncharacterized protein</fullName>
    </submittedName>
</protein>
<sequence>MDKMFLTETEKRIIRVLAESDNHETGRDTFCIEKQDFNKTVETLQLKGLVQGLCETNESEYLACRLTSTGITYHLFNPRLRNPKTEEEIKADKAKAKRRELKLKAINWTVVVISAVISGSLGFLIGEFL</sequence>
<dbReference type="RefSeq" id="WP_062185337.1">
    <property type="nucleotide sequence ID" value="NZ_BBXL01000055.1"/>
</dbReference>